<feature type="compositionally biased region" description="Low complexity" evidence="1">
    <location>
        <begin position="293"/>
        <end position="330"/>
    </location>
</feature>
<feature type="transmembrane region" description="Helical" evidence="2">
    <location>
        <begin position="168"/>
        <end position="190"/>
    </location>
</feature>
<name>A0A485K814_9STRA</name>
<proteinExistence type="predicted"/>
<keyword evidence="2" id="KW-0472">Membrane</keyword>
<accession>A0A485K814</accession>
<dbReference type="AlphaFoldDB" id="A0A485K814"/>
<keyword evidence="2" id="KW-0812">Transmembrane</keyword>
<evidence type="ECO:0000313" key="3">
    <source>
        <dbReference type="EMBL" id="KAF0718734.1"/>
    </source>
</evidence>
<sequence>MSAAAVPDKLAQCAADFKTPTQVLSAVSLGLSFLTVVFRLLKKRQCPFPENLMTLSCGFACVVSLVMFLNTFVDSREDVPSCRVKGLVFQAAVSMMLWHWILHMAVLYLVLVRNVSDAALSIYRSSYYSCLFCVPVVMLSVGLTRNHYGADADTAFCWMPDGVHRFTYLYSQLLLGLVVFLGLVPSICLAKTTMMRTPFFPDVVFVLYLGLVSMLLLVDGINGLLPLDNAFLLHSAYGTCALHRLHLATVGTIAALLAQLLPAQLVMTPPKTTDSYVQDDNVDDVRFSPQSPPSRQSSRPPSRATFKSSSLGMSSGSSVGSRPASSAASGHISLGSTSTTDVQNNLLLHRRGSSSSSVAAPPPPDHRLSLNESKFFKTEDFCKSAFDSDFGATMVSVPPEHVPQRALHDRAMEAYSHMVLGHVREQLQAEGYDISSRQMSTFLSTLERSILTGGSNVLDTKLHQMLDDYRRENHTLLGDEMTTTTSISMGQGAREGSLLLNQRLAAAQAVFDHAQQPSTRSTKSAKNVSFGGSTAMHMMPAVADEMSADDDLDAQLAAARARFFGGSQASSGDYDEDEDDDGDY</sequence>
<organism evidence="4 5">
    <name type="scientific">Aphanomyces stellatus</name>
    <dbReference type="NCBI Taxonomy" id="120398"/>
    <lineage>
        <taxon>Eukaryota</taxon>
        <taxon>Sar</taxon>
        <taxon>Stramenopiles</taxon>
        <taxon>Oomycota</taxon>
        <taxon>Saprolegniomycetes</taxon>
        <taxon>Saprolegniales</taxon>
        <taxon>Verrucalvaceae</taxon>
        <taxon>Aphanomyces</taxon>
    </lineage>
</organism>
<evidence type="ECO:0000256" key="2">
    <source>
        <dbReference type="SAM" id="Phobius"/>
    </source>
</evidence>
<keyword evidence="5" id="KW-1185">Reference proteome</keyword>
<dbReference type="OrthoDB" id="74346at2759"/>
<dbReference type="EMBL" id="CAADRA010000127">
    <property type="protein sequence ID" value="VFT78735.1"/>
    <property type="molecule type" value="Genomic_DNA"/>
</dbReference>
<feature type="transmembrane region" description="Helical" evidence="2">
    <location>
        <begin position="202"/>
        <end position="225"/>
    </location>
</feature>
<evidence type="ECO:0000313" key="5">
    <source>
        <dbReference type="Proteomes" id="UP000332933"/>
    </source>
</evidence>
<dbReference type="EMBL" id="VJMH01000127">
    <property type="protein sequence ID" value="KAF0718734.1"/>
    <property type="molecule type" value="Genomic_DNA"/>
</dbReference>
<evidence type="ECO:0000313" key="4">
    <source>
        <dbReference type="EMBL" id="VFT78735.1"/>
    </source>
</evidence>
<evidence type="ECO:0000256" key="1">
    <source>
        <dbReference type="SAM" id="MobiDB-lite"/>
    </source>
</evidence>
<feature type="transmembrane region" description="Helical" evidence="2">
    <location>
        <begin position="93"/>
        <end position="115"/>
    </location>
</feature>
<feature type="transmembrane region" description="Helical" evidence="2">
    <location>
        <begin position="23"/>
        <end position="41"/>
    </location>
</feature>
<gene>
    <name evidence="4" type="primary">Aste57867_1519</name>
    <name evidence="3" type="ORF">As57867_001518</name>
    <name evidence="4" type="ORF">ASTE57867_1519</name>
</gene>
<dbReference type="Gene3D" id="1.20.1070.10">
    <property type="entry name" value="Rhodopsin 7-helix transmembrane proteins"/>
    <property type="match status" value="1"/>
</dbReference>
<feature type="region of interest" description="Disordered" evidence="1">
    <location>
        <begin position="272"/>
        <end position="338"/>
    </location>
</feature>
<feature type="transmembrane region" description="Helical" evidence="2">
    <location>
        <begin position="127"/>
        <end position="148"/>
    </location>
</feature>
<reference evidence="3" key="2">
    <citation type="submission" date="2019-06" db="EMBL/GenBank/DDBJ databases">
        <title>Genomics analysis of Aphanomyces spp. identifies a new class of oomycete effector associated with host adaptation.</title>
        <authorList>
            <person name="Gaulin E."/>
        </authorList>
    </citation>
    <scope>NUCLEOTIDE SEQUENCE</scope>
    <source>
        <strain evidence="3">CBS 578.67</strain>
    </source>
</reference>
<feature type="transmembrane region" description="Helical" evidence="2">
    <location>
        <begin position="53"/>
        <end position="73"/>
    </location>
</feature>
<keyword evidence="2" id="KW-1133">Transmembrane helix</keyword>
<protein>
    <submittedName>
        <fullName evidence="4">Aste57867_1519 protein</fullName>
    </submittedName>
</protein>
<reference evidence="4 5" key="1">
    <citation type="submission" date="2019-03" db="EMBL/GenBank/DDBJ databases">
        <authorList>
            <person name="Gaulin E."/>
            <person name="Dumas B."/>
        </authorList>
    </citation>
    <scope>NUCLEOTIDE SEQUENCE [LARGE SCALE GENOMIC DNA]</scope>
    <source>
        <strain evidence="4">CBS 568.67</strain>
    </source>
</reference>
<dbReference type="Proteomes" id="UP000332933">
    <property type="component" value="Unassembled WGS sequence"/>
</dbReference>